<reference evidence="2 3" key="1">
    <citation type="journal article" date="2013" name="PLoS ONE">
        <title>The first genomic and proteomic characterization of a deep-sea sulfate reducer: insights into the piezophilic lifestyle of Desulfovibrio piezophilus.</title>
        <authorList>
            <person name="Pradel N."/>
            <person name="Ji B."/>
            <person name="Gimenez G."/>
            <person name="Talla E."/>
            <person name="Lenoble P."/>
            <person name="Garel M."/>
            <person name="Tamburini C."/>
            <person name="Fourquet P."/>
            <person name="Lebrun R."/>
            <person name="Bertin P."/>
            <person name="Denis Y."/>
            <person name="Pophillat M."/>
            <person name="Barbe V."/>
            <person name="Ollivier B."/>
            <person name="Dolla A."/>
        </authorList>
    </citation>
    <scope>NUCLEOTIDE SEQUENCE [LARGE SCALE GENOMIC DNA]</scope>
    <source>
        <strain evidence="3">DSM 10523 / SB164P1</strain>
    </source>
</reference>
<dbReference type="CDD" id="cd03413">
    <property type="entry name" value="CbiK_C"/>
    <property type="match status" value="1"/>
</dbReference>
<dbReference type="Proteomes" id="UP000011724">
    <property type="component" value="Chromosome"/>
</dbReference>
<dbReference type="SUPFAM" id="SSF53800">
    <property type="entry name" value="Chelatase"/>
    <property type="match status" value="1"/>
</dbReference>
<dbReference type="PATRIC" id="fig|879567.3.peg.3529"/>
<dbReference type="OrthoDB" id="9770331at2"/>
<dbReference type="KEGG" id="dpi:BN4_20428"/>
<dbReference type="GO" id="GO:0016852">
    <property type="term" value="F:sirohydrochlorin cobaltochelatase activity"/>
    <property type="evidence" value="ECO:0007669"/>
    <property type="project" value="InterPro"/>
</dbReference>
<protein>
    <submittedName>
        <fullName evidence="2">Anaerobic cobalt chelatase</fullName>
    </submittedName>
</protein>
<evidence type="ECO:0000313" key="3">
    <source>
        <dbReference type="Proteomes" id="UP000011724"/>
    </source>
</evidence>
<feature type="signal peptide" evidence="1">
    <location>
        <begin position="1"/>
        <end position="27"/>
    </location>
</feature>
<dbReference type="InterPro" id="IPR010388">
    <property type="entry name" value="Anaerobic_Co-chelatase"/>
</dbReference>
<dbReference type="eggNOG" id="COG4822">
    <property type="taxonomic scope" value="Bacteria"/>
</dbReference>
<reference evidence="3" key="2">
    <citation type="journal article" date="2013" name="Stand. Genomic Sci.">
        <title>Complete genome sequence of Desulfocapsa sulfexigens, a marine deltaproteobacterium specialized in disproportionating inorganic sulfur compounds.</title>
        <authorList>
            <person name="Finster K.W."/>
            <person name="Kjeldsen K.U."/>
            <person name="Kube M."/>
            <person name="Reinhardt R."/>
            <person name="Mussmann M."/>
            <person name="Amann R."/>
            <person name="Schreiber L."/>
        </authorList>
    </citation>
    <scope>NUCLEOTIDE SEQUENCE [LARGE SCALE GENOMIC DNA]</scope>
    <source>
        <strain evidence="3">DSM 10523 / SB164P1</strain>
    </source>
</reference>
<dbReference type="BioCyc" id="DPIE1322246:BN4_RS16375-MONOMER"/>
<evidence type="ECO:0000313" key="2">
    <source>
        <dbReference type="EMBL" id="CCH50490.1"/>
    </source>
</evidence>
<organism evidence="2 3">
    <name type="scientific">Pseudodesulfovibrio piezophilus (strain DSM 21447 / JCM 15486 / C1TLV30)</name>
    <name type="common">Desulfovibrio piezophilus</name>
    <dbReference type="NCBI Taxonomy" id="1322246"/>
    <lineage>
        <taxon>Bacteria</taxon>
        <taxon>Pseudomonadati</taxon>
        <taxon>Thermodesulfobacteriota</taxon>
        <taxon>Desulfovibrionia</taxon>
        <taxon>Desulfovibrionales</taxon>
        <taxon>Desulfovibrionaceae</taxon>
    </lineage>
</organism>
<dbReference type="AlphaFoldDB" id="M1WNP6"/>
<proteinExistence type="predicted"/>
<dbReference type="EMBL" id="FO203427">
    <property type="protein sequence ID" value="CCH50490.1"/>
    <property type="molecule type" value="Genomic_DNA"/>
</dbReference>
<dbReference type="Pfam" id="PF06180">
    <property type="entry name" value="CbiK"/>
    <property type="match status" value="1"/>
</dbReference>
<dbReference type="HOGENOM" id="CLU_036584_1_1_7"/>
<sequence>MIFSRHRSIPLSLLLACLLLFPNAAIAGHHKEGPTKKAIVLAAFGTSYPQALGSILNIKSTIEKAHPDIPVRLAFTSSIIRSIWHGRQNDLEWQKAHTSIPQEMLTVKSPLATIAELQNDGFKDITVQSLHVFAGEEFQDLKNLMTSLRSIRTVKAKSQPFKKLALGRPALGMPGDQHPYTEDIAVAVQALKGDVDEARKLDAALVYMGHGNDFFSTGIYAEFQREMRATHEYPVFVACVEGFPDFNDMLADLKKSGKRTILLQPFMIVAGDHATNDMAGSEDDSWKTMLTQAGFTVTTRLRGLGSVDSWAAIYAAHLNDAMSQKHLLR</sequence>
<dbReference type="Gene3D" id="3.40.50.1400">
    <property type="match status" value="2"/>
</dbReference>
<keyword evidence="1" id="KW-0732">Signal</keyword>
<dbReference type="RefSeq" id="WP_015416532.1">
    <property type="nucleotide sequence ID" value="NC_020409.1"/>
</dbReference>
<keyword evidence="3" id="KW-1185">Reference proteome</keyword>
<evidence type="ECO:0000256" key="1">
    <source>
        <dbReference type="SAM" id="SignalP"/>
    </source>
</evidence>
<gene>
    <name evidence="2" type="ordered locus">BN4_20428</name>
</gene>
<name>M1WNP6_PSEP2</name>
<feature type="chain" id="PRO_5004018925" evidence="1">
    <location>
        <begin position="28"/>
        <end position="329"/>
    </location>
</feature>
<accession>M1WNP6</accession>
<dbReference type="GO" id="GO:0019251">
    <property type="term" value="P:anaerobic cobalamin biosynthetic process"/>
    <property type="evidence" value="ECO:0007669"/>
    <property type="project" value="InterPro"/>
</dbReference>
<dbReference type="STRING" id="1322246.BN4_20428"/>